<dbReference type="InterPro" id="IPR004837">
    <property type="entry name" value="NaCa_Exmemb"/>
</dbReference>
<keyword evidence="3 5" id="KW-1133">Transmembrane helix</keyword>
<dbReference type="InterPro" id="IPR044880">
    <property type="entry name" value="NCX_ion-bd_dom_sf"/>
</dbReference>
<evidence type="ECO:0000256" key="4">
    <source>
        <dbReference type="ARBA" id="ARBA00023136"/>
    </source>
</evidence>
<feature type="transmembrane region" description="Helical" evidence="5">
    <location>
        <begin position="72"/>
        <end position="96"/>
    </location>
</feature>
<dbReference type="InterPro" id="IPR004481">
    <property type="entry name" value="K/Na/Ca-exchanger"/>
</dbReference>
<dbReference type="GO" id="GO:0006874">
    <property type="term" value="P:intracellular calcium ion homeostasis"/>
    <property type="evidence" value="ECO:0007669"/>
    <property type="project" value="TreeGrafter"/>
</dbReference>
<evidence type="ECO:0000313" key="7">
    <source>
        <dbReference type="EMBL" id="SVA43014.1"/>
    </source>
</evidence>
<dbReference type="GO" id="GO:0005262">
    <property type="term" value="F:calcium channel activity"/>
    <property type="evidence" value="ECO:0007669"/>
    <property type="project" value="TreeGrafter"/>
</dbReference>
<dbReference type="GO" id="GO:0008273">
    <property type="term" value="F:calcium, potassium:sodium antiporter activity"/>
    <property type="evidence" value="ECO:0007669"/>
    <property type="project" value="TreeGrafter"/>
</dbReference>
<keyword evidence="2 5" id="KW-0812">Transmembrane</keyword>
<dbReference type="Gene3D" id="1.20.1420.30">
    <property type="entry name" value="NCX, central ion-binding region"/>
    <property type="match status" value="1"/>
</dbReference>
<keyword evidence="4 5" id="KW-0472">Membrane</keyword>
<reference evidence="7" key="1">
    <citation type="submission" date="2018-05" db="EMBL/GenBank/DDBJ databases">
        <authorList>
            <person name="Lanie J.A."/>
            <person name="Ng W.-L."/>
            <person name="Kazmierczak K.M."/>
            <person name="Andrzejewski T.M."/>
            <person name="Davidsen T.M."/>
            <person name="Wayne K.J."/>
            <person name="Tettelin H."/>
            <person name="Glass J.I."/>
            <person name="Rusch D."/>
            <person name="Podicherti R."/>
            <person name="Tsui H.-C.T."/>
            <person name="Winkler M.E."/>
        </authorList>
    </citation>
    <scope>NUCLEOTIDE SEQUENCE</scope>
</reference>
<feature type="domain" description="Sodium/calcium exchanger membrane region" evidence="6">
    <location>
        <begin position="40"/>
        <end position="177"/>
    </location>
</feature>
<evidence type="ECO:0000259" key="6">
    <source>
        <dbReference type="Pfam" id="PF01699"/>
    </source>
</evidence>
<feature type="transmembrane region" description="Helical" evidence="5">
    <location>
        <begin position="142"/>
        <end position="175"/>
    </location>
</feature>
<feature type="transmembrane region" description="Helical" evidence="5">
    <location>
        <begin position="202"/>
        <end position="222"/>
    </location>
</feature>
<protein>
    <recommendedName>
        <fullName evidence="6">Sodium/calcium exchanger membrane region domain-containing protein</fullName>
    </recommendedName>
</protein>
<feature type="transmembrane region" description="Helical" evidence="5">
    <location>
        <begin position="272"/>
        <end position="293"/>
    </location>
</feature>
<feature type="transmembrane region" description="Helical" evidence="5">
    <location>
        <begin position="237"/>
        <end position="260"/>
    </location>
</feature>
<feature type="transmembrane region" description="Helical" evidence="5">
    <location>
        <begin position="34"/>
        <end position="52"/>
    </location>
</feature>
<comment type="subcellular location">
    <subcellularLocation>
        <location evidence="1">Membrane</location>
        <topology evidence="1">Multi-pass membrane protein</topology>
    </subcellularLocation>
</comment>
<feature type="transmembrane region" description="Helical" evidence="5">
    <location>
        <begin position="299"/>
        <end position="317"/>
    </location>
</feature>
<feature type="domain" description="Sodium/calcium exchanger membrane region" evidence="6">
    <location>
        <begin position="203"/>
        <end position="340"/>
    </location>
</feature>
<dbReference type="NCBIfam" id="TIGR00367">
    <property type="entry name" value="calcium/sodium antiporter"/>
    <property type="match status" value="1"/>
</dbReference>
<dbReference type="EMBL" id="UINC01009598">
    <property type="protein sequence ID" value="SVA43014.1"/>
    <property type="molecule type" value="Genomic_DNA"/>
</dbReference>
<accession>A0A381VRY7</accession>
<sequence>MGVFLFISSWINSQVYLSKFIQLTHRQEYHRKSFMLINSGLIFVGLILLYYGGDFLVTGSLRLARALKTSPFIIGATVIGFGTSTPELAVSVMASLHDSGDLALGNIIGSNIANIGLVLGITALIVPLTIEKQRFTDESPPLIITSLIIVVFSWNNYLSMIEGFIMVSLLVLYLWRAFRTKENIDTSLEESHLFSKYKGTTFQFVLVILGIAMLIIGANWIVEGSTGIARELGVSEWFIGVSIVALGTSLPELTSSLIAAKRGHGEMAIGNVFGSNIFNILMVIGTSSLIKPLSIREEIYTDLIYATTLTCLLLLLIRMGHVINKRDGLILSVCYGSYIGLKGTGLL</sequence>
<dbReference type="PANTHER" id="PTHR10846">
    <property type="entry name" value="SODIUM/POTASSIUM/CALCIUM EXCHANGER"/>
    <property type="match status" value="1"/>
</dbReference>
<dbReference type="GO" id="GO:0005886">
    <property type="term" value="C:plasma membrane"/>
    <property type="evidence" value="ECO:0007669"/>
    <property type="project" value="TreeGrafter"/>
</dbReference>
<feature type="transmembrane region" description="Helical" evidence="5">
    <location>
        <begin position="108"/>
        <end position="130"/>
    </location>
</feature>
<name>A0A381VRY7_9ZZZZ</name>
<dbReference type="PANTHER" id="PTHR10846:SF8">
    <property type="entry name" value="INNER MEMBRANE PROTEIN YRBG"/>
    <property type="match status" value="1"/>
</dbReference>
<dbReference type="AlphaFoldDB" id="A0A381VRY7"/>
<evidence type="ECO:0000256" key="3">
    <source>
        <dbReference type="ARBA" id="ARBA00022989"/>
    </source>
</evidence>
<dbReference type="Pfam" id="PF01699">
    <property type="entry name" value="Na_Ca_ex"/>
    <property type="match status" value="2"/>
</dbReference>
<organism evidence="7">
    <name type="scientific">marine metagenome</name>
    <dbReference type="NCBI Taxonomy" id="408172"/>
    <lineage>
        <taxon>unclassified sequences</taxon>
        <taxon>metagenomes</taxon>
        <taxon>ecological metagenomes</taxon>
    </lineage>
</organism>
<evidence type="ECO:0000256" key="1">
    <source>
        <dbReference type="ARBA" id="ARBA00004141"/>
    </source>
</evidence>
<evidence type="ECO:0000256" key="2">
    <source>
        <dbReference type="ARBA" id="ARBA00022692"/>
    </source>
</evidence>
<gene>
    <name evidence="7" type="ORF">METZ01_LOCUS95868</name>
</gene>
<evidence type="ECO:0000256" key="5">
    <source>
        <dbReference type="SAM" id="Phobius"/>
    </source>
</evidence>
<proteinExistence type="predicted"/>